<gene>
    <name evidence="2" type="ORF">BGZ99_002987</name>
</gene>
<dbReference type="OrthoDB" id="2413517at2759"/>
<name>A0A9P6RMG4_9FUNG</name>
<evidence type="ECO:0000313" key="3">
    <source>
        <dbReference type="Proteomes" id="UP000738325"/>
    </source>
</evidence>
<dbReference type="AlphaFoldDB" id="A0A9P6RMG4"/>
<feature type="region of interest" description="Disordered" evidence="1">
    <location>
        <begin position="48"/>
        <end position="104"/>
    </location>
</feature>
<dbReference type="EMBL" id="JAAAIP010000198">
    <property type="protein sequence ID" value="KAG0323003.1"/>
    <property type="molecule type" value="Genomic_DNA"/>
</dbReference>
<feature type="region of interest" description="Disordered" evidence="1">
    <location>
        <begin position="484"/>
        <end position="516"/>
    </location>
</feature>
<feature type="compositionally biased region" description="Polar residues" evidence="1">
    <location>
        <begin position="83"/>
        <end position="104"/>
    </location>
</feature>
<dbReference type="Proteomes" id="UP000738325">
    <property type="component" value="Unassembled WGS sequence"/>
</dbReference>
<reference evidence="2" key="1">
    <citation type="journal article" date="2020" name="Fungal Divers.">
        <title>Resolving the Mortierellaceae phylogeny through synthesis of multi-gene phylogenetics and phylogenomics.</title>
        <authorList>
            <person name="Vandepol N."/>
            <person name="Liber J."/>
            <person name="Desiro A."/>
            <person name="Na H."/>
            <person name="Kennedy M."/>
            <person name="Barry K."/>
            <person name="Grigoriev I.V."/>
            <person name="Miller A.N."/>
            <person name="O'Donnell K."/>
            <person name="Stajich J.E."/>
            <person name="Bonito G."/>
        </authorList>
    </citation>
    <scope>NUCLEOTIDE SEQUENCE</scope>
    <source>
        <strain evidence="2">REB-010B</strain>
    </source>
</reference>
<feature type="compositionally biased region" description="Polar residues" evidence="1">
    <location>
        <begin position="184"/>
        <end position="200"/>
    </location>
</feature>
<feature type="region of interest" description="Disordered" evidence="1">
    <location>
        <begin position="297"/>
        <end position="318"/>
    </location>
</feature>
<protein>
    <submittedName>
        <fullName evidence="2">Uncharacterized protein</fullName>
    </submittedName>
</protein>
<accession>A0A9P6RMG4</accession>
<feature type="region of interest" description="Disordered" evidence="1">
    <location>
        <begin position="1"/>
        <end position="21"/>
    </location>
</feature>
<evidence type="ECO:0000256" key="1">
    <source>
        <dbReference type="SAM" id="MobiDB-lite"/>
    </source>
</evidence>
<organism evidence="2 3">
    <name type="scientific">Dissophora globulifera</name>
    <dbReference type="NCBI Taxonomy" id="979702"/>
    <lineage>
        <taxon>Eukaryota</taxon>
        <taxon>Fungi</taxon>
        <taxon>Fungi incertae sedis</taxon>
        <taxon>Mucoromycota</taxon>
        <taxon>Mortierellomycotina</taxon>
        <taxon>Mortierellomycetes</taxon>
        <taxon>Mortierellales</taxon>
        <taxon>Mortierellaceae</taxon>
        <taxon>Dissophora</taxon>
    </lineage>
</organism>
<evidence type="ECO:0000313" key="2">
    <source>
        <dbReference type="EMBL" id="KAG0323003.1"/>
    </source>
</evidence>
<proteinExistence type="predicted"/>
<comment type="caution">
    <text evidence="2">The sequence shown here is derived from an EMBL/GenBank/DDBJ whole genome shotgun (WGS) entry which is preliminary data.</text>
</comment>
<feature type="compositionally biased region" description="Acidic residues" evidence="1">
    <location>
        <begin position="146"/>
        <end position="158"/>
    </location>
</feature>
<keyword evidence="3" id="KW-1185">Reference proteome</keyword>
<sequence length="539" mass="59142">MHAPRTPSIEPAANPNVDEYLRQEGLSDEEWKRIYDLRYCTILVPFEEDADKGKSAEDQEDQVSDEDHIEYHQPSTPAAGARQRSQLATPKTPRHSSAVNQQAKTLERHRALLRPTGLLTPAEKRAQKSVIRDAVEKLSVGISADQDNDDDDDDVDLNDESKGFLTDNDPLSTYLTAPRDQGCASDQSAPENSTAPTMSALNDDDADVTDAETFHDALDEYEDSETESHLESGHTDTFVSCGSSSTAGIKRRRWELDSPPGLLQQRQVGSVKRVAIRTSTATTTAATLVRTAGTPAGLLRPRTFTPTQTPRRSSISSEVSAVSTEDFKQTALWTTQDWRDLEKVYHELRGNSMAESDTGKYATREPTLLTTGLRGSHRHSNPPYPVHDGHGLRAGTSRRGGSSAAISEFLERRRADRSQRQRTEDQNYQLKSVFKHRLASGLKTVGQLLPFWRDVEQGNTDIKEKVPVPLVPAGQAQAVIEAFETQDQESDGSGTFSRAGSTGRRGGTPVLSTHGQETVAEMLARGHAVQSKSVSSQGL</sequence>
<feature type="compositionally biased region" description="Low complexity" evidence="1">
    <location>
        <begin position="492"/>
        <end position="502"/>
    </location>
</feature>
<feature type="region of interest" description="Disordered" evidence="1">
    <location>
        <begin position="372"/>
        <end position="405"/>
    </location>
</feature>
<feature type="region of interest" description="Disordered" evidence="1">
    <location>
        <begin position="142"/>
        <end position="205"/>
    </location>
</feature>